<evidence type="ECO:0000256" key="6">
    <source>
        <dbReference type="PROSITE-ProRule" id="PRU00282"/>
    </source>
</evidence>
<feature type="transmembrane region" description="Helical" evidence="8">
    <location>
        <begin position="16"/>
        <end position="38"/>
    </location>
</feature>
<dbReference type="InterPro" id="IPR018108">
    <property type="entry name" value="MCP_transmembrane"/>
</dbReference>
<proteinExistence type="inferred from homology"/>
<dbReference type="InterPro" id="IPR002067">
    <property type="entry name" value="MCP"/>
</dbReference>
<dbReference type="SUPFAM" id="SSF103506">
    <property type="entry name" value="Mitochondrial carrier"/>
    <property type="match status" value="1"/>
</dbReference>
<dbReference type="eggNOG" id="KOG0752">
    <property type="taxonomic scope" value="Eukaryota"/>
</dbReference>
<evidence type="ECO:0000256" key="4">
    <source>
        <dbReference type="ARBA" id="ARBA00022737"/>
    </source>
</evidence>
<dbReference type="PRINTS" id="PR00926">
    <property type="entry name" value="MITOCARRIER"/>
</dbReference>
<comment type="subcellular location">
    <subcellularLocation>
        <location evidence="1">Membrane</location>
        <topology evidence="1">Multi-pass membrane protein</topology>
    </subcellularLocation>
</comment>
<dbReference type="EMBL" id="GL983246">
    <property type="protein sequence ID" value="EGR33973.1"/>
    <property type="molecule type" value="Genomic_DNA"/>
</dbReference>
<organism evidence="9 10">
    <name type="scientific">Ichthyophthirius multifiliis</name>
    <name type="common">White spot disease agent</name>
    <name type="synonym">Ich</name>
    <dbReference type="NCBI Taxonomy" id="5932"/>
    <lineage>
        <taxon>Eukaryota</taxon>
        <taxon>Sar</taxon>
        <taxon>Alveolata</taxon>
        <taxon>Ciliophora</taxon>
        <taxon>Intramacronucleata</taxon>
        <taxon>Oligohymenophorea</taxon>
        <taxon>Hymenostomatida</taxon>
        <taxon>Ophryoglenina</taxon>
        <taxon>Ichthyophthirius</taxon>
    </lineage>
</organism>
<dbReference type="GO" id="GO:0016020">
    <property type="term" value="C:membrane"/>
    <property type="evidence" value="ECO:0007669"/>
    <property type="project" value="UniProtKB-SubCell"/>
</dbReference>
<gene>
    <name evidence="9" type="ORF">IMG5_028910</name>
</gene>
<reference evidence="9 10" key="1">
    <citation type="submission" date="2011-07" db="EMBL/GenBank/DDBJ databases">
        <authorList>
            <person name="Coyne R."/>
            <person name="Brami D."/>
            <person name="Johnson J."/>
            <person name="Hostetler J."/>
            <person name="Hannick L."/>
            <person name="Clark T."/>
            <person name="Cassidy-Hanley D."/>
            <person name="Inman J."/>
        </authorList>
    </citation>
    <scope>NUCLEOTIDE SEQUENCE [LARGE SCALE GENOMIC DNA]</scope>
    <source>
        <strain evidence="9 10">G5</strain>
    </source>
</reference>
<evidence type="ECO:0000256" key="3">
    <source>
        <dbReference type="ARBA" id="ARBA00022692"/>
    </source>
</evidence>
<dbReference type="Proteomes" id="UP000008983">
    <property type="component" value="Unassembled WGS sequence"/>
</dbReference>
<keyword evidence="5 6" id="KW-0472">Membrane</keyword>
<evidence type="ECO:0000256" key="2">
    <source>
        <dbReference type="ARBA" id="ARBA00022448"/>
    </source>
</evidence>
<keyword evidence="8" id="KW-1133">Transmembrane helix</keyword>
<feature type="repeat" description="Solcar" evidence="6">
    <location>
        <begin position="119"/>
        <end position="204"/>
    </location>
</feature>
<evidence type="ECO:0000256" key="1">
    <source>
        <dbReference type="ARBA" id="ARBA00004141"/>
    </source>
</evidence>
<dbReference type="STRING" id="857967.G0QLC7"/>
<comment type="similarity">
    <text evidence="7">Belongs to the mitochondrial carrier (TC 2.A.29) family.</text>
</comment>
<dbReference type="PANTHER" id="PTHR24089">
    <property type="entry name" value="SOLUTE CARRIER FAMILY 25"/>
    <property type="match status" value="1"/>
</dbReference>
<dbReference type="OrthoDB" id="311638at2759"/>
<dbReference type="AlphaFoldDB" id="G0QLC7"/>
<dbReference type="PROSITE" id="PS50920">
    <property type="entry name" value="SOLCAR"/>
    <property type="match status" value="2"/>
</dbReference>
<accession>G0QLC7</accession>
<sequence>MVQIYTDFFIHKYQNFLYISQKILGGFFSVFIVQLFTFPFENIRMRLICEQSDYTQQRYFNGSWDTFRKLSKQEGISSFYRGFLANNIHLFFYYGTSQLTYNFLIERTNDNFQDFPIFKFIGFAGISGSVSSTVTYPLDTIKKKLMINGGFGFYQEYKGISDCIQKIWKQESIGGFYRGFLINVFKNIQAQMIYLQIYIDTNQIAF</sequence>
<evidence type="ECO:0000313" key="10">
    <source>
        <dbReference type="Proteomes" id="UP000008983"/>
    </source>
</evidence>
<evidence type="ECO:0000256" key="7">
    <source>
        <dbReference type="RuleBase" id="RU000488"/>
    </source>
</evidence>
<feature type="repeat" description="Solcar" evidence="6">
    <location>
        <begin position="17"/>
        <end position="107"/>
    </location>
</feature>
<name>G0QLC7_ICHMU</name>
<keyword evidence="3 6" id="KW-0812">Transmembrane</keyword>
<dbReference type="InterPro" id="IPR023395">
    <property type="entry name" value="MCP_dom_sf"/>
</dbReference>
<dbReference type="RefSeq" id="XP_004039277.1">
    <property type="nucleotide sequence ID" value="XM_004039229.1"/>
</dbReference>
<dbReference type="InParanoid" id="G0QLC7"/>
<dbReference type="Pfam" id="PF00153">
    <property type="entry name" value="Mito_carr"/>
    <property type="match status" value="2"/>
</dbReference>
<dbReference type="GO" id="GO:0055085">
    <property type="term" value="P:transmembrane transport"/>
    <property type="evidence" value="ECO:0007669"/>
    <property type="project" value="InterPro"/>
</dbReference>
<keyword evidence="10" id="KW-1185">Reference proteome</keyword>
<evidence type="ECO:0000256" key="5">
    <source>
        <dbReference type="ARBA" id="ARBA00023136"/>
    </source>
</evidence>
<dbReference type="Gene3D" id="1.50.40.10">
    <property type="entry name" value="Mitochondrial carrier domain"/>
    <property type="match status" value="1"/>
</dbReference>
<keyword evidence="4" id="KW-0677">Repeat</keyword>
<dbReference type="GeneID" id="14910167"/>
<evidence type="ECO:0000256" key="8">
    <source>
        <dbReference type="SAM" id="Phobius"/>
    </source>
</evidence>
<keyword evidence="2 7" id="KW-0813">Transport</keyword>
<protein>
    <submittedName>
        <fullName evidence="9">Mitochondrial carrier protein, putative</fullName>
    </submittedName>
</protein>
<evidence type="ECO:0000313" key="9">
    <source>
        <dbReference type="EMBL" id="EGR33973.1"/>
    </source>
</evidence>